<sequence>MPPIFLIMQYPVGPLPGPGGGPVPPGRTEAQVRPGVEDALPALTTRSHRHECETALTRDTAIFTPQDHDSGRSPTWKTGRAR</sequence>
<comment type="caution">
    <text evidence="2">The sequence shown here is derived from an EMBL/GenBank/DDBJ whole genome shotgun (WGS) entry which is preliminary data.</text>
</comment>
<organism evidence="2 3">
    <name type="scientific">Streptomyces levis</name>
    <dbReference type="NCBI Taxonomy" id="285566"/>
    <lineage>
        <taxon>Bacteria</taxon>
        <taxon>Bacillati</taxon>
        <taxon>Actinomycetota</taxon>
        <taxon>Actinomycetes</taxon>
        <taxon>Kitasatosporales</taxon>
        <taxon>Streptomycetaceae</taxon>
        <taxon>Streptomyces</taxon>
    </lineage>
</organism>
<evidence type="ECO:0000313" key="3">
    <source>
        <dbReference type="Proteomes" id="UP001501095"/>
    </source>
</evidence>
<evidence type="ECO:0000256" key="1">
    <source>
        <dbReference type="SAM" id="MobiDB-lite"/>
    </source>
</evidence>
<name>A0ABN3P0M1_9ACTN</name>
<dbReference type="EMBL" id="BAAATM010000015">
    <property type="protein sequence ID" value="GAA2542012.1"/>
    <property type="molecule type" value="Genomic_DNA"/>
</dbReference>
<evidence type="ECO:0000313" key="2">
    <source>
        <dbReference type="EMBL" id="GAA2542012.1"/>
    </source>
</evidence>
<protein>
    <submittedName>
        <fullName evidence="2">Uncharacterized protein</fullName>
    </submittedName>
</protein>
<dbReference type="Proteomes" id="UP001501095">
    <property type="component" value="Unassembled WGS sequence"/>
</dbReference>
<keyword evidence="3" id="KW-1185">Reference proteome</keyword>
<reference evidence="2 3" key="1">
    <citation type="journal article" date="2019" name="Int. J. Syst. Evol. Microbiol.">
        <title>The Global Catalogue of Microorganisms (GCM) 10K type strain sequencing project: providing services to taxonomists for standard genome sequencing and annotation.</title>
        <authorList>
            <consortium name="The Broad Institute Genomics Platform"/>
            <consortium name="The Broad Institute Genome Sequencing Center for Infectious Disease"/>
            <person name="Wu L."/>
            <person name="Ma J."/>
        </authorList>
    </citation>
    <scope>NUCLEOTIDE SEQUENCE [LARGE SCALE GENOMIC DNA]</scope>
    <source>
        <strain evidence="2 3">JCM 6924</strain>
    </source>
</reference>
<accession>A0ABN3P0M1</accession>
<feature type="region of interest" description="Disordered" evidence="1">
    <location>
        <begin position="63"/>
        <end position="82"/>
    </location>
</feature>
<gene>
    <name evidence="2" type="ORF">GCM10010423_45840</name>
</gene>
<proteinExistence type="predicted"/>